<dbReference type="InterPro" id="IPR001283">
    <property type="entry name" value="CRISP-related"/>
</dbReference>
<feature type="region of interest" description="Disordered" evidence="1">
    <location>
        <begin position="132"/>
        <end position="170"/>
    </location>
</feature>
<dbReference type="InterPro" id="IPR014044">
    <property type="entry name" value="CAP_dom"/>
</dbReference>
<keyword evidence="2" id="KW-1133">Transmembrane helix</keyword>
<dbReference type="EMBL" id="MN739359">
    <property type="protein sequence ID" value="QHT00833.1"/>
    <property type="molecule type" value="Genomic_DNA"/>
</dbReference>
<feature type="domain" description="SCP" evidence="3">
    <location>
        <begin position="200"/>
        <end position="330"/>
    </location>
</feature>
<organism evidence="4">
    <name type="scientific">viral metagenome</name>
    <dbReference type="NCBI Taxonomy" id="1070528"/>
    <lineage>
        <taxon>unclassified sequences</taxon>
        <taxon>metagenomes</taxon>
        <taxon>organismal metagenomes</taxon>
    </lineage>
</organism>
<dbReference type="InterPro" id="IPR035940">
    <property type="entry name" value="CAP_sf"/>
</dbReference>
<evidence type="ECO:0000256" key="1">
    <source>
        <dbReference type="SAM" id="MobiDB-lite"/>
    </source>
</evidence>
<feature type="compositionally biased region" description="Low complexity" evidence="1">
    <location>
        <begin position="143"/>
        <end position="164"/>
    </location>
</feature>
<proteinExistence type="predicted"/>
<keyword evidence="2" id="KW-0472">Membrane</keyword>
<protein>
    <recommendedName>
        <fullName evidence="3">SCP domain-containing protein</fullName>
    </recommendedName>
</protein>
<feature type="region of interest" description="Disordered" evidence="1">
    <location>
        <begin position="54"/>
        <end position="84"/>
    </location>
</feature>
<dbReference type="PRINTS" id="PR00837">
    <property type="entry name" value="V5TPXLIKE"/>
</dbReference>
<feature type="compositionally biased region" description="Polar residues" evidence="1">
    <location>
        <begin position="132"/>
        <end position="142"/>
    </location>
</feature>
<dbReference type="Pfam" id="PF00188">
    <property type="entry name" value="CAP"/>
    <property type="match status" value="1"/>
</dbReference>
<reference evidence="4" key="1">
    <citation type="journal article" date="2020" name="Nature">
        <title>Giant virus diversity and host interactions through global metagenomics.</title>
        <authorList>
            <person name="Schulz F."/>
            <person name="Roux S."/>
            <person name="Paez-Espino D."/>
            <person name="Jungbluth S."/>
            <person name="Walsh D.A."/>
            <person name="Denef V.J."/>
            <person name="McMahon K.D."/>
            <person name="Konstantinidis K.T."/>
            <person name="Eloe-Fadrosh E.A."/>
            <person name="Kyrpides N.C."/>
            <person name="Woyke T."/>
        </authorList>
    </citation>
    <scope>NUCLEOTIDE SEQUENCE</scope>
    <source>
        <strain evidence="4">GVMAG-M-3300020192-26</strain>
    </source>
</reference>
<dbReference type="SUPFAM" id="SSF55797">
    <property type="entry name" value="PR-1-like"/>
    <property type="match status" value="1"/>
</dbReference>
<keyword evidence="2" id="KW-0812">Transmembrane</keyword>
<evidence type="ECO:0000313" key="4">
    <source>
        <dbReference type="EMBL" id="QHT00833.1"/>
    </source>
</evidence>
<dbReference type="SMART" id="SM00198">
    <property type="entry name" value="SCP"/>
    <property type="match status" value="1"/>
</dbReference>
<dbReference type="PANTHER" id="PTHR10334">
    <property type="entry name" value="CYSTEINE-RICH SECRETORY PROTEIN-RELATED"/>
    <property type="match status" value="1"/>
</dbReference>
<feature type="transmembrane region" description="Helical" evidence="2">
    <location>
        <begin position="6"/>
        <end position="21"/>
    </location>
</feature>
<accession>A0A6C0C931</accession>
<sequence length="333" mass="37130">MSTLEIIIVIVVILLIYNYYFNPSHTIVENLARTSYSDQRNMRGMGYAAELSVPGTNRTATKNVPNRPTTNQNLANRPTTNQNLANRSATNQNLANRSTTNQNLANRSATNQNLANRSATNQNLANRSATNQNLANRPATNQNLANRPATNPNLANRPAANPTNQGQTRRYDFSMEPSVADIPSPTRNVKVNDTPNAIMTTNNDWVTEHNRIRGDVGQKPVKWNQTLANAATDYANKCVFQHANQRAQGENLAMGSPSSRYDDKTMVRLWESEKKDYRHPQPPRITSPGETGHYTQMVNKNVSEIGCGCANCGKSRMCVCRYDRIQYGSQPPY</sequence>
<evidence type="ECO:0000256" key="2">
    <source>
        <dbReference type="SAM" id="Phobius"/>
    </source>
</evidence>
<name>A0A6C0C931_9ZZZZ</name>
<dbReference type="Gene3D" id="3.40.33.10">
    <property type="entry name" value="CAP"/>
    <property type="match status" value="1"/>
</dbReference>
<dbReference type="CDD" id="cd05380">
    <property type="entry name" value="CAP_euk"/>
    <property type="match status" value="1"/>
</dbReference>
<evidence type="ECO:0000259" key="3">
    <source>
        <dbReference type="SMART" id="SM00198"/>
    </source>
</evidence>
<dbReference type="AlphaFoldDB" id="A0A6C0C931"/>